<dbReference type="AlphaFoldDB" id="A0AAD9DGS8"/>
<keyword evidence="2" id="KW-1133">Transmembrane helix</keyword>
<evidence type="ECO:0000259" key="3">
    <source>
        <dbReference type="PROSITE" id="PS50280"/>
    </source>
</evidence>
<dbReference type="InterPro" id="IPR046341">
    <property type="entry name" value="SET_dom_sf"/>
</dbReference>
<gene>
    <name evidence="4" type="ORF">QTG54_003423</name>
</gene>
<sequence>MRINTNSPQQSQRTLRRRTKSSPRLSYSVRGASTILISLFVVVGIFFFQVGDRFRDKNLWKSFTIPDMQEHFKCEEAFATTRPWWTSDQWREVRDLYHAFAQENKGTYQMADDNDTFDFSEIAEPFQASEEKGRGLRAARDIREGELVLRITNNTIVITDGYTYRKFMFAVEERFPTFACDIMTWNWCQDLDDEGEKFGIVVDLNDNNLLNAGDEETGANVWCGTYGEEDSCDMKNLTFYAARDIRKGEELLGDYGEFVSSHSRDELGL</sequence>
<proteinExistence type="predicted"/>
<protein>
    <recommendedName>
        <fullName evidence="3">SET domain-containing protein</fullName>
    </recommendedName>
</protein>
<evidence type="ECO:0000256" key="2">
    <source>
        <dbReference type="SAM" id="Phobius"/>
    </source>
</evidence>
<dbReference type="PROSITE" id="PS50280">
    <property type="entry name" value="SET"/>
    <property type="match status" value="1"/>
</dbReference>
<evidence type="ECO:0000313" key="5">
    <source>
        <dbReference type="Proteomes" id="UP001224775"/>
    </source>
</evidence>
<dbReference type="Pfam" id="PF00856">
    <property type="entry name" value="SET"/>
    <property type="match status" value="1"/>
</dbReference>
<feature type="compositionally biased region" description="Polar residues" evidence="1">
    <location>
        <begin position="1"/>
        <end position="13"/>
    </location>
</feature>
<feature type="region of interest" description="Disordered" evidence="1">
    <location>
        <begin position="1"/>
        <end position="22"/>
    </location>
</feature>
<dbReference type="Gene3D" id="2.170.270.10">
    <property type="entry name" value="SET domain"/>
    <property type="match status" value="1"/>
</dbReference>
<dbReference type="InterPro" id="IPR001214">
    <property type="entry name" value="SET_dom"/>
</dbReference>
<feature type="transmembrane region" description="Helical" evidence="2">
    <location>
        <begin position="27"/>
        <end position="48"/>
    </location>
</feature>
<dbReference type="EMBL" id="JATAAI010000005">
    <property type="protein sequence ID" value="KAK1745499.1"/>
    <property type="molecule type" value="Genomic_DNA"/>
</dbReference>
<name>A0AAD9DGS8_9STRA</name>
<dbReference type="Proteomes" id="UP001224775">
    <property type="component" value="Unassembled WGS sequence"/>
</dbReference>
<accession>A0AAD9DGS8</accession>
<feature type="domain" description="SET" evidence="3">
    <location>
        <begin position="115"/>
        <end position="256"/>
    </location>
</feature>
<reference evidence="4" key="1">
    <citation type="submission" date="2023-06" db="EMBL/GenBank/DDBJ databases">
        <title>Survivors Of The Sea: Transcriptome response of Skeletonema marinoi to long-term dormancy.</title>
        <authorList>
            <person name="Pinder M.I.M."/>
            <person name="Kourtchenko O."/>
            <person name="Robertson E.K."/>
            <person name="Larsson T."/>
            <person name="Maumus F."/>
            <person name="Osuna-Cruz C.M."/>
            <person name="Vancaester E."/>
            <person name="Stenow R."/>
            <person name="Vandepoele K."/>
            <person name="Ploug H."/>
            <person name="Bruchert V."/>
            <person name="Godhe A."/>
            <person name="Topel M."/>
        </authorList>
    </citation>
    <scope>NUCLEOTIDE SEQUENCE</scope>
    <source>
        <strain evidence="4">R05AC</strain>
    </source>
</reference>
<keyword evidence="2" id="KW-0472">Membrane</keyword>
<dbReference type="SUPFAM" id="SSF82199">
    <property type="entry name" value="SET domain"/>
    <property type="match status" value="1"/>
</dbReference>
<organism evidence="4 5">
    <name type="scientific">Skeletonema marinoi</name>
    <dbReference type="NCBI Taxonomy" id="267567"/>
    <lineage>
        <taxon>Eukaryota</taxon>
        <taxon>Sar</taxon>
        <taxon>Stramenopiles</taxon>
        <taxon>Ochrophyta</taxon>
        <taxon>Bacillariophyta</taxon>
        <taxon>Coscinodiscophyceae</taxon>
        <taxon>Thalassiosirophycidae</taxon>
        <taxon>Thalassiosirales</taxon>
        <taxon>Skeletonemataceae</taxon>
        <taxon>Skeletonema</taxon>
        <taxon>Skeletonema marinoi-dohrnii complex</taxon>
    </lineage>
</organism>
<comment type="caution">
    <text evidence="4">The sequence shown here is derived from an EMBL/GenBank/DDBJ whole genome shotgun (WGS) entry which is preliminary data.</text>
</comment>
<evidence type="ECO:0000313" key="4">
    <source>
        <dbReference type="EMBL" id="KAK1745499.1"/>
    </source>
</evidence>
<keyword evidence="5" id="KW-1185">Reference proteome</keyword>
<keyword evidence="2" id="KW-0812">Transmembrane</keyword>
<evidence type="ECO:0000256" key="1">
    <source>
        <dbReference type="SAM" id="MobiDB-lite"/>
    </source>
</evidence>